<proteinExistence type="predicted"/>
<reference evidence="2" key="1">
    <citation type="journal article" date="2019" name="Int. J. Syst. Evol. Microbiol.">
        <title>The Global Catalogue of Microorganisms (GCM) 10K type strain sequencing project: providing services to taxonomists for standard genome sequencing and annotation.</title>
        <authorList>
            <consortium name="The Broad Institute Genomics Platform"/>
            <consortium name="The Broad Institute Genome Sequencing Center for Infectious Disease"/>
            <person name="Wu L."/>
            <person name="Ma J."/>
        </authorList>
    </citation>
    <scope>NUCLEOTIDE SEQUENCE [LARGE SCALE GENOMIC DNA]</scope>
    <source>
        <strain evidence="2">CCUG 42001</strain>
    </source>
</reference>
<organism evidence="1 2">
    <name type="scientific">Sporolactobacillus kofuensis</name>
    <dbReference type="NCBI Taxonomy" id="269672"/>
    <lineage>
        <taxon>Bacteria</taxon>
        <taxon>Bacillati</taxon>
        <taxon>Bacillota</taxon>
        <taxon>Bacilli</taxon>
        <taxon>Bacillales</taxon>
        <taxon>Sporolactobacillaceae</taxon>
        <taxon>Sporolactobacillus</taxon>
    </lineage>
</organism>
<sequence>MGSKLISKPHSGLKDECIRVPKVYDWVTDRIPTKVRIRFTEAQLEDIDRALSDPYRRPLQVVVKAPKTPPLFPLGTSEAKKGHHKDFFCEQVGEKRPVTGWLHGHEVSAELVDLLFTATITVLVVDRQGEEVAKVKTDVSALESFALCYPDGTDLFCRISKITSRLLGDSIILNGPFPQTLRIKVFFCADIQVEAEVKLEVKAKFCDPRGNDIHVHDPEWDDHCPEPDFPKQCEDIFPGKHYCASARGKVSGSITEGSELKGVAGLKVNIAPNGQLEDSSVKFKFEDSNKGSDSKSLTFNATHVDPESLEAFEKNGYAILKLAGEGKADNDEKLDFTLDLASGTESSKFSLKLIDGKKDKVTFETGLVETNDESLHVEL</sequence>
<protein>
    <submittedName>
        <fullName evidence="1">Uncharacterized protein</fullName>
    </submittedName>
</protein>
<dbReference type="RefSeq" id="WP_253051831.1">
    <property type="nucleotide sequence ID" value="NZ_JAMXWN010000001.1"/>
</dbReference>
<dbReference type="EMBL" id="JBHSTQ010000002">
    <property type="protein sequence ID" value="MFC6385659.1"/>
    <property type="molecule type" value="Genomic_DNA"/>
</dbReference>
<gene>
    <name evidence="1" type="ORF">ACFP7A_03500</name>
</gene>
<keyword evidence="2" id="KW-1185">Reference proteome</keyword>
<comment type="caution">
    <text evidence="1">The sequence shown here is derived from an EMBL/GenBank/DDBJ whole genome shotgun (WGS) entry which is preliminary data.</text>
</comment>
<accession>A0ABW1WBW1</accession>
<evidence type="ECO:0000313" key="1">
    <source>
        <dbReference type="EMBL" id="MFC6385659.1"/>
    </source>
</evidence>
<evidence type="ECO:0000313" key="2">
    <source>
        <dbReference type="Proteomes" id="UP001596267"/>
    </source>
</evidence>
<dbReference type="Proteomes" id="UP001596267">
    <property type="component" value="Unassembled WGS sequence"/>
</dbReference>
<name>A0ABW1WBW1_9BACL</name>